<gene>
    <name evidence="2" type="ORF">PENNAL_c0923G11553</name>
</gene>
<protein>
    <recommendedName>
        <fullName evidence="1">Reverse transcriptase Ty1/copia-type domain-containing protein</fullName>
    </recommendedName>
</protein>
<name>A0A1V6U3K7_PENNA</name>
<feature type="domain" description="Reverse transcriptase Ty1/copia-type" evidence="1">
    <location>
        <begin position="30"/>
        <end position="79"/>
    </location>
</feature>
<dbReference type="InterPro" id="IPR013103">
    <property type="entry name" value="RVT_2"/>
</dbReference>
<dbReference type="STRING" id="60175.A0A1V6U3K7"/>
<sequence length="82" mass="9463">AVSCPNQLEWWAAIQNEYASLLEHGTWEKTKANGTRKARLVIKGYRQKRGIDYHETFAAVSRMDSVRRIIASAVLRGWKFLL</sequence>
<comment type="caution">
    <text evidence="2">The sequence shown here is derived from an EMBL/GenBank/DDBJ whole genome shotgun (WGS) entry which is preliminary data.</text>
</comment>
<evidence type="ECO:0000259" key="1">
    <source>
        <dbReference type="Pfam" id="PF07727"/>
    </source>
</evidence>
<organism evidence="2 3">
    <name type="scientific">Penicillium nalgiovense</name>
    <dbReference type="NCBI Taxonomy" id="60175"/>
    <lineage>
        <taxon>Eukaryota</taxon>
        <taxon>Fungi</taxon>
        <taxon>Dikarya</taxon>
        <taxon>Ascomycota</taxon>
        <taxon>Pezizomycotina</taxon>
        <taxon>Eurotiomycetes</taxon>
        <taxon>Eurotiomycetidae</taxon>
        <taxon>Eurotiales</taxon>
        <taxon>Aspergillaceae</taxon>
        <taxon>Penicillium</taxon>
    </lineage>
</organism>
<evidence type="ECO:0000313" key="2">
    <source>
        <dbReference type="EMBL" id="OQE33086.1"/>
    </source>
</evidence>
<proteinExistence type="predicted"/>
<dbReference type="AlphaFoldDB" id="A0A1V6U3K7"/>
<accession>A0A1V6U3K7</accession>
<evidence type="ECO:0000313" key="3">
    <source>
        <dbReference type="Proteomes" id="UP000191691"/>
    </source>
</evidence>
<dbReference type="Proteomes" id="UP000191691">
    <property type="component" value="Unassembled WGS sequence"/>
</dbReference>
<reference evidence="3" key="1">
    <citation type="journal article" date="2017" name="Nat. Microbiol.">
        <title>Global analysis of biosynthetic gene clusters reveals vast potential of secondary metabolite production in Penicillium species.</title>
        <authorList>
            <person name="Nielsen J.C."/>
            <person name="Grijseels S."/>
            <person name="Prigent S."/>
            <person name="Ji B."/>
            <person name="Dainat J."/>
            <person name="Nielsen K.F."/>
            <person name="Frisvad J.C."/>
            <person name="Workman M."/>
            <person name="Nielsen J."/>
        </authorList>
    </citation>
    <scope>NUCLEOTIDE SEQUENCE [LARGE SCALE GENOMIC DNA]</scope>
    <source>
        <strain evidence="3">IBT 13039</strain>
    </source>
</reference>
<dbReference type="EMBL" id="MOOB01000923">
    <property type="protein sequence ID" value="OQE33086.1"/>
    <property type="molecule type" value="Genomic_DNA"/>
</dbReference>
<feature type="non-terminal residue" evidence="2">
    <location>
        <position position="1"/>
    </location>
</feature>
<dbReference type="Pfam" id="PF07727">
    <property type="entry name" value="RVT_2"/>
    <property type="match status" value="1"/>
</dbReference>
<keyword evidence="3" id="KW-1185">Reference proteome</keyword>